<dbReference type="Pfam" id="PF00535">
    <property type="entry name" value="Glycos_transf_2"/>
    <property type="match status" value="1"/>
</dbReference>
<dbReference type="SUPFAM" id="SSF53448">
    <property type="entry name" value="Nucleotide-diphospho-sugar transferases"/>
    <property type="match status" value="1"/>
</dbReference>
<evidence type="ECO:0000259" key="1">
    <source>
        <dbReference type="Pfam" id="PF00535"/>
    </source>
</evidence>
<comment type="caution">
    <text evidence="2">The sequence shown here is derived from an EMBL/GenBank/DDBJ whole genome shotgun (WGS) entry which is preliminary data.</text>
</comment>
<dbReference type="SUPFAM" id="SSF48452">
    <property type="entry name" value="TPR-like"/>
    <property type="match status" value="1"/>
</dbReference>
<gene>
    <name evidence="2" type="ORF">J40TS1_30160</name>
</gene>
<accession>A0A919YSH3</accession>
<dbReference type="InterPro" id="IPR011990">
    <property type="entry name" value="TPR-like_helical_dom_sf"/>
</dbReference>
<reference evidence="2" key="1">
    <citation type="submission" date="2021-03" db="EMBL/GenBank/DDBJ databases">
        <title>Antimicrobial resistance genes in bacteria isolated from Japanese honey, and their potential for conferring macrolide and lincosamide resistance in the American foulbrood pathogen Paenibacillus larvae.</title>
        <authorList>
            <person name="Okamoto M."/>
            <person name="Kumagai M."/>
            <person name="Kanamori H."/>
            <person name="Takamatsu D."/>
        </authorList>
    </citation>
    <scope>NUCLEOTIDE SEQUENCE</scope>
    <source>
        <strain evidence="2">J40TS1</strain>
    </source>
</reference>
<dbReference type="InterPro" id="IPR001173">
    <property type="entry name" value="Glyco_trans_2-like"/>
</dbReference>
<dbReference type="AlphaFoldDB" id="A0A919YSH3"/>
<dbReference type="CDD" id="cd02511">
    <property type="entry name" value="Beta4Glucosyltransferase"/>
    <property type="match status" value="1"/>
</dbReference>
<dbReference type="Gene3D" id="3.90.550.10">
    <property type="entry name" value="Spore Coat Polysaccharide Biosynthesis Protein SpsA, Chain A"/>
    <property type="match status" value="1"/>
</dbReference>
<organism evidence="2 3">
    <name type="scientific">Paenibacillus montaniterrae</name>
    <dbReference type="NCBI Taxonomy" id="429341"/>
    <lineage>
        <taxon>Bacteria</taxon>
        <taxon>Bacillati</taxon>
        <taxon>Bacillota</taxon>
        <taxon>Bacilli</taxon>
        <taxon>Bacillales</taxon>
        <taxon>Paenibacillaceae</taxon>
        <taxon>Paenibacillus</taxon>
    </lineage>
</organism>
<keyword evidence="3" id="KW-1185">Reference proteome</keyword>
<evidence type="ECO:0000313" key="2">
    <source>
        <dbReference type="EMBL" id="GIP17374.1"/>
    </source>
</evidence>
<dbReference type="InterPro" id="IPR029044">
    <property type="entry name" value="Nucleotide-diphossugar_trans"/>
</dbReference>
<name>A0A919YSH3_9BACL</name>
<dbReference type="Gene3D" id="1.25.40.10">
    <property type="entry name" value="Tetratricopeptide repeat domain"/>
    <property type="match status" value="1"/>
</dbReference>
<feature type="domain" description="Glycosyltransferase 2-like" evidence="1">
    <location>
        <begin position="5"/>
        <end position="106"/>
    </location>
</feature>
<sequence>MITISLCMIVRDEEETLERVLASVAGIADEINIVDTGSIDRTREIACRFTDRVFDYPWHDHFADARNFSFFQATQDYILWLDADDVIEEEDRQRFIALKQSLNPSIDHVIMPYKVGFDEAGKPTVVLRRTRLVRRDRHFLWEGAVHEDLAVYGTCLESDVCIIHRKQKPNTDRNLQIYRKLQEKGEKFSVRDLFYFANELKDHQLDEEAVKEYKRMLDTGQGWKEDNIRACLNMAECYARLGDREKRFAALAHALMYEKPQPELACALGGFFWDEQQYDSAIFWYTVAIEGSQSEAMAVWNEAIGTWFPHLQLCLCYSRLERYEEAFRHNELALRYHPTHPSLLYNRQYFWKVHQLGEGDDEFGTEA</sequence>
<dbReference type="EMBL" id="BOSE01000005">
    <property type="protein sequence ID" value="GIP17374.1"/>
    <property type="molecule type" value="Genomic_DNA"/>
</dbReference>
<dbReference type="Proteomes" id="UP000683139">
    <property type="component" value="Unassembled WGS sequence"/>
</dbReference>
<proteinExistence type="predicted"/>
<dbReference type="PANTHER" id="PTHR43630">
    <property type="entry name" value="POLY-BETA-1,6-N-ACETYL-D-GLUCOSAMINE SYNTHASE"/>
    <property type="match status" value="1"/>
</dbReference>
<dbReference type="PANTHER" id="PTHR43630:SF2">
    <property type="entry name" value="GLYCOSYLTRANSFERASE"/>
    <property type="match status" value="1"/>
</dbReference>
<protein>
    <submittedName>
        <fullName evidence="2">Beta 1,4 glucosyltransferase</fullName>
    </submittedName>
</protein>
<evidence type="ECO:0000313" key="3">
    <source>
        <dbReference type="Proteomes" id="UP000683139"/>
    </source>
</evidence>